<dbReference type="GO" id="GO:0032040">
    <property type="term" value="C:small-subunit processome"/>
    <property type="evidence" value="ECO:0007669"/>
    <property type="project" value="InterPro"/>
</dbReference>
<dbReference type="InterPro" id="IPR036070">
    <property type="entry name" value="Nop_dom_sf"/>
</dbReference>
<dbReference type="WBParaSite" id="ACRNAN_scaffold5576.g30207.t3">
    <property type="protein sequence ID" value="ACRNAN_scaffold5576.g30207.t3"/>
    <property type="gene ID" value="ACRNAN_scaffold5576.g30207"/>
</dbReference>
<dbReference type="InterPro" id="IPR012974">
    <property type="entry name" value="NOP58/56_N"/>
</dbReference>
<dbReference type="InterPro" id="IPR042239">
    <property type="entry name" value="Nop_C"/>
</dbReference>
<evidence type="ECO:0000256" key="3">
    <source>
        <dbReference type="ARBA" id="ARBA00022517"/>
    </source>
</evidence>
<comment type="similarity">
    <text evidence="2">Belongs to the NOP5/NOP56 family.</text>
</comment>
<sequence>MLVLFETAAGFAIFKVLDESKLNKVDNIWSEFKSADQAQENLKLVSFKKFKTPDDAIENINAINDGKLSKVLKKLLKSKAAEIDELAVGDSKLGSLIKEKLEIPCVHNTATSELMRSVRSHLDTLLGDYKTELDAMNLAVSHSLGRFKVKFNPEKIDTMIVQAVSLLDDLDKELNNYAMRCREWYGWHFPELGKIISDHMAFAKVVKAIGMKQNAQNVDLSKILPEELEQRVKEEAEISMGTDISELDILNISQLCDQIIDMMNYRAQLHDYLKNRMNALAPNLTVLLGELIGARLISKAGSLVNLAKYPASTVQILGAEKALFRALKTKKDTPKYGIIYHAQLIGQASARSKGKMARKLAAKMARKLAAKVSLSTRFDALCDESIGNQIGFDARVYLESQLKNESERGPKRISGQGKKFGTPGSAGGNYKFKSEVYNYDYSADSSFKKGGVKRNFEGQGDSTAKKFKSEGNQSFGSGKKKYDEDEE</sequence>
<comment type="subcellular location">
    <subcellularLocation>
        <location evidence="1">Nucleus</location>
        <location evidence="1">Nucleolus</location>
    </subcellularLocation>
</comment>
<dbReference type="SMART" id="SM00931">
    <property type="entry name" value="NOSIC"/>
    <property type="match status" value="1"/>
</dbReference>
<evidence type="ECO:0000256" key="5">
    <source>
        <dbReference type="SAM" id="MobiDB-lite"/>
    </source>
</evidence>
<organism evidence="7 8">
    <name type="scientific">Acrobeloides nanus</name>
    <dbReference type="NCBI Taxonomy" id="290746"/>
    <lineage>
        <taxon>Eukaryota</taxon>
        <taxon>Metazoa</taxon>
        <taxon>Ecdysozoa</taxon>
        <taxon>Nematoda</taxon>
        <taxon>Chromadorea</taxon>
        <taxon>Rhabditida</taxon>
        <taxon>Tylenchina</taxon>
        <taxon>Cephalobomorpha</taxon>
        <taxon>Cephaloboidea</taxon>
        <taxon>Cephalobidae</taxon>
        <taxon>Acrobeloides</taxon>
    </lineage>
</organism>
<dbReference type="SUPFAM" id="SSF89124">
    <property type="entry name" value="Nop domain"/>
    <property type="match status" value="1"/>
</dbReference>
<dbReference type="PANTHER" id="PTHR10894:SF1">
    <property type="entry name" value="NUCLEOLAR PROTEIN 58"/>
    <property type="match status" value="1"/>
</dbReference>
<dbReference type="InterPro" id="IPR012976">
    <property type="entry name" value="NOSIC"/>
</dbReference>
<dbReference type="Gene3D" id="1.10.150.460">
    <property type="match status" value="1"/>
</dbReference>
<dbReference type="Pfam" id="PF08156">
    <property type="entry name" value="NOP5NT"/>
    <property type="match status" value="1"/>
</dbReference>
<dbReference type="InterPro" id="IPR029012">
    <property type="entry name" value="Helix_hairpin_bin_sf"/>
</dbReference>
<dbReference type="FunFam" id="1.10.246.90:FF:000005">
    <property type="entry name" value="Nucleolar protein 5, putative"/>
    <property type="match status" value="1"/>
</dbReference>
<dbReference type="Pfam" id="PF01798">
    <property type="entry name" value="Nop"/>
    <property type="match status" value="1"/>
</dbReference>
<dbReference type="AlphaFoldDB" id="A0A914E5W4"/>
<reference evidence="8" key="1">
    <citation type="submission" date="2022-11" db="UniProtKB">
        <authorList>
            <consortium name="WormBaseParasite"/>
        </authorList>
    </citation>
    <scope>IDENTIFICATION</scope>
</reference>
<evidence type="ECO:0000259" key="6">
    <source>
        <dbReference type="PROSITE" id="PS51358"/>
    </source>
</evidence>
<evidence type="ECO:0000256" key="4">
    <source>
        <dbReference type="ARBA" id="ARBA00023242"/>
    </source>
</evidence>
<evidence type="ECO:0000256" key="2">
    <source>
        <dbReference type="ARBA" id="ARBA00009211"/>
    </source>
</evidence>
<dbReference type="InterPro" id="IPR002687">
    <property type="entry name" value="Nop_dom"/>
</dbReference>
<dbReference type="GO" id="GO:0042254">
    <property type="term" value="P:ribosome biogenesis"/>
    <property type="evidence" value="ECO:0007669"/>
    <property type="project" value="UniProtKB-KW"/>
</dbReference>
<dbReference type="PROSITE" id="PS51358">
    <property type="entry name" value="NOP"/>
    <property type="match status" value="1"/>
</dbReference>
<keyword evidence="4" id="KW-0539">Nucleus</keyword>
<dbReference type="Proteomes" id="UP000887540">
    <property type="component" value="Unplaced"/>
</dbReference>
<dbReference type="GO" id="GO:0030515">
    <property type="term" value="F:snoRNA binding"/>
    <property type="evidence" value="ECO:0007669"/>
    <property type="project" value="InterPro"/>
</dbReference>
<protein>
    <submittedName>
        <fullName evidence="8">Nop domain-containing protein</fullName>
    </submittedName>
</protein>
<dbReference type="Gene3D" id="3.30.420.220">
    <property type="match status" value="1"/>
</dbReference>
<dbReference type="GO" id="GO:0031428">
    <property type="term" value="C:box C/D methylation guide snoRNP complex"/>
    <property type="evidence" value="ECO:0007669"/>
    <property type="project" value="InterPro"/>
</dbReference>
<dbReference type="Gene3D" id="1.10.246.90">
    <property type="entry name" value="Nop domain"/>
    <property type="match status" value="1"/>
</dbReference>
<dbReference type="InterPro" id="IPR047099">
    <property type="entry name" value="Nop5_N_sf"/>
</dbReference>
<feature type="domain" description="Nop" evidence="6">
    <location>
        <begin position="280"/>
        <end position="407"/>
    </location>
</feature>
<name>A0A914E5W4_9BILA</name>
<evidence type="ECO:0000256" key="1">
    <source>
        <dbReference type="ARBA" id="ARBA00004604"/>
    </source>
</evidence>
<keyword evidence="3" id="KW-0690">Ribosome biogenesis</keyword>
<dbReference type="Gene3D" id="1.10.287.660">
    <property type="entry name" value="Helix hairpin bin"/>
    <property type="match status" value="1"/>
</dbReference>
<evidence type="ECO:0000313" key="8">
    <source>
        <dbReference type="WBParaSite" id="ACRNAN_scaffold5576.g30207.t3"/>
    </source>
</evidence>
<proteinExistence type="inferred from homology"/>
<keyword evidence="7" id="KW-1185">Reference proteome</keyword>
<feature type="region of interest" description="Disordered" evidence="5">
    <location>
        <begin position="444"/>
        <end position="487"/>
    </location>
</feature>
<accession>A0A914E5W4</accession>
<feature type="region of interest" description="Disordered" evidence="5">
    <location>
        <begin position="403"/>
        <end position="424"/>
    </location>
</feature>
<evidence type="ECO:0000313" key="7">
    <source>
        <dbReference type="Proteomes" id="UP000887540"/>
    </source>
</evidence>
<dbReference type="PANTHER" id="PTHR10894">
    <property type="entry name" value="NUCLEOLAR PROTEIN 5 NUCLEOLAR PROTEIN NOP5 NOP58"/>
    <property type="match status" value="1"/>
</dbReference>
<dbReference type="InterPro" id="IPR045056">
    <property type="entry name" value="Nop56/Nop58"/>
</dbReference>
<dbReference type="FunFam" id="1.10.287.4070:FF:000001">
    <property type="entry name" value="Probable Nucleolar protein 58"/>
    <property type="match status" value="1"/>
</dbReference>